<feature type="transmembrane region" description="Helical" evidence="7">
    <location>
        <begin position="318"/>
        <end position="341"/>
    </location>
</feature>
<keyword evidence="11" id="KW-1185">Reference proteome</keyword>
<keyword evidence="10" id="KW-0449">Lipoprotein</keyword>
<keyword evidence="3" id="KW-1003">Cell membrane</keyword>
<accession>A0A1M5ZAF7</accession>
<dbReference type="InterPro" id="IPR051447">
    <property type="entry name" value="Lipoprotein-release_system"/>
</dbReference>
<evidence type="ECO:0000313" key="10">
    <source>
        <dbReference type="EMBL" id="SHI21200.1"/>
    </source>
</evidence>
<evidence type="ECO:0000259" key="9">
    <source>
        <dbReference type="Pfam" id="PF12704"/>
    </source>
</evidence>
<keyword evidence="6 7" id="KW-0472">Membrane</keyword>
<feature type="domain" description="MacB-like periplasmic core" evidence="9">
    <location>
        <begin position="18"/>
        <end position="236"/>
    </location>
</feature>
<feature type="transmembrane region" description="Helical" evidence="7">
    <location>
        <begin position="371"/>
        <end position="392"/>
    </location>
</feature>
<dbReference type="Pfam" id="PF02687">
    <property type="entry name" value="FtsX"/>
    <property type="match status" value="1"/>
</dbReference>
<organism evidence="10 11">
    <name type="scientific">Vibrio aerogenes CECT 7868</name>
    <dbReference type="NCBI Taxonomy" id="1216006"/>
    <lineage>
        <taxon>Bacteria</taxon>
        <taxon>Pseudomonadati</taxon>
        <taxon>Pseudomonadota</taxon>
        <taxon>Gammaproteobacteria</taxon>
        <taxon>Vibrionales</taxon>
        <taxon>Vibrionaceae</taxon>
        <taxon>Vibrio</taxon>
    </lineage>
</organism>
<name>A0A1M5ZAF7_9VIBR</name>
<evidence type="ECO:0000256" key="2">
    <source>
        <dbReference type="ARBA" id="ARBA00005236"/>
    </source>
</evidence>
<keyword evidence="4 7" id="KW-0812">Transmembrane</keyword>
<dbReference type="GO" id="GO:0098797">
    <property type="term" value="C:plasma membrane protein complex"/>
    <property type="evidence" value="ECO:0007669"/>
    <property type="project" value="TreeGrafter"/>
</dbReference>
<dbReference type="STRING" id="1216006.VA7868_02491"/>
<reference evidence="10 11" key="1">
    <citation type="submission" date="2016-11" db="EMBL/GenBank/DDBJ databases">
        <authorList>
            <person name="Jaros S."/>
            <person name="Januszkiewicz K."/>
            <person name="Wedrychowicz H."/>
        </authorList>
    </citation>
    <scope>NUCLEOTIDE SEQUENCE [LARGE SCALE GENOMIC DNA]</scope>
    <source>
        <strain evidence="10 11">CECT 7868</strain>
    </source>
</reference>
<keyword evidence="5 7" id="KW-1133">Transmembrane helix</keyword>
<dbReference type="InterPro" id="IPR025857">
    <property type="entry name" value="MacB_PCD"/>
</dbReference>
<dbReference type="PANTHER" id="PTHR30489">
    <property type="entry name" value="LIPOPROTEIN-RELEASING SYSTEM TRANSMEMBRANE PROTEIN LOLE"/>
    <property type="match status" value="1"/>
</dbReference>
<dbReference type="InterPro" id="IPR003838">
    <property type="entry name" value="ABC3_permease_C"/>
</dbReference>
<evidence type="ECO:0000256" key="5">
    <source>
        <dbReference type="ARBA" id="ARBA00022989"/>
    </source>
</evidence>
<comment type="similarity">
    <text evidence="2">Belongs to the ABC-4 integral membrane protein family. LolC/E subfamily.</text>
</comment>
<evidence type="ECO:0000256" key="3">
    <source>
        <dbReference type="ARBA" id="ARBA00022475"/>
    </source>
</evidence>
<protein>
    <submittedName>
        <fullName evidence="10">Outer membrane-specific lipoprotein transporter subunit LolE</fullName>
    </submittedName>
</protein>
<dbReference type="EMBL" id="FQXZ01000026">
    <property type="protein sequence ID" value="SHI21200.1"/>
    <property type="molecule type" value="Genomic_DNA"/>
</dbReference>
<evidence type="ECO:0000259" key="8">
    <source>
        <dbReference type="Pfam" id="PF02687"/>
    </source>
</evidence>
<sequence>MMLLRLAWRNLWRQKRRTLLTASALALALVLSLLTRALQEGSYALGIDHAARFYTGLIQLQHPDYADSLSIDDLLPQSDDFIRPVREHPDISDRLPRLESFALAAAGEQSKGVMVIGAIPELEEGYSHLSQKLTSGTFLTEKDTQILIGQGLANYFHLGVGDEMVLYGQGYHGQTAAGVFRVKGIVHFPLPQLDRQLVYMSLKQAQILYSTGDQVSAWVLHTHHQDALPNIIAQLRRSYGHGVNVRSWQELSPELAQQILMDKVSGIFMIYVLYGIVGFALFATVLMMILERQREFAVMLATGMSRGRLVRLVSTESVLLAGLGIFLGMLVATPVLLYLWFHPIEMTGESAQMMLESGFEPVLPVSLDPQLVIDQVMAVIVLLTLCLIYPLWRIFRLKIVSGLKGGSHAD</sequence>
<dbReference type="Pfam" id="PF12704">
    <property type="entry name" value="MacB_PCD"/>
    <property type="match status" value="1"/>
</dbReference>
<evidence type="ECO:0000256" key="1">
    <source>
        <dbReference type="ARBA" id="ARBA00004651"/>
    </source>
</evidence>
<comment type="subcellular location">
    <subcellularLocation>
        <location evidence="1">Cell membrane</location>
        <topology evidence="1">Multi-pass membrane protein</topology>
    </subcellularLocation>
</comment>
<feature type="domain" description="ABC3 transporter permease C-terminal" evidence="8">
    <location>
        <begin position="267"/>
        <end position="398"/>
    </location>
</feature>
<evidence type="ECO:0000313" key="11">
    <source>
        <dbReference type="Proteomes" id="UP000184608"/>
    </source>
</evidence>
<proteinExistence type="inferred from homology"/>
<evidence type="ECO:0000256" key="4">
    <source>
        <dbReference type="ARBA" id="ARBA00022692"/>
    </source>
</evidence>
<gene>
    <name evidence="10" type="ORF">VA7868_02491</name>
</gene>
<evidence type="ECO:0000256" key="7">
    <source>
        <dbReference type="SAM" id="Phobius"/>
    </source>
</evidence>
<feature type="transmembrane region" description="Helical" evidence="7">
    <location>
        <begin position="268"/>
        <end position="290"/>
    </location>
</feature>
<dbReference type="AlphaFoldDB" id="A0A1M5ZAF7"/>
<evidence type="ECO:0000256" key="6">
    <source>
        <dbReference type="ARBA" id="ARBA00023136"/>
    </source>
</evidence>
<dbReference type="PANTHER" id="PTHR30489:SF0">
    <property type="entry name" value="LIPOPROTEIN-RELEASING SYSTEM TRANSMEMBRANE PROTEIN LOLE"/>
    <property type="match status" value="1"/>
</dbReference>
<dbReference type="GO" id="GO:0044874">
    <property type="term" value="P:lipoprotein localization to outer membrane"/>
    <property type="evidence" value="ECO:0007669"/>
    <property type="project" value="TreeGrafter"/>
</dbReference>
<dbReference type="Proteomes" id="UP000184608">
    <property type="component" value="Unassembled WGS sequence"/>
</dbReference>